<dbReference type="PANTHER" id="PTHR10098">
    <property type="entry name" value="RAPSYN-RELATED"/>
    <property type="match status" value="1"/>
</dbReference>
<dbReference type="KEGG" id="hra:EI982_16885"/>
<dbReference type="PROSITE" id="PS50005">
    <property type="entry name" value="TPR"/>
    <property type="match status" value="1"/>
</dbReference>
<dbReference type="RefSeq" id="WP_157690796.1">
    <property type="nucleotide sequence ID" value="NZ_CP034345.1"/>
</dbReference>
<dbReference type="InterPro" id="IPR019734">
    <property type="entry name" value="TPR_rpt"/>
</dbReference>
<feature type="domain" description="Novel STAND NTPase 5" evidence="2">
    <location>
        <begin position="263"/>
        <end position="361"/>
    </location>
</feature>
<evidence type="ECO:0000313" key="3">
    <source>
        <dbReference type="EMBL" id="QGX96332.1"/>
    </source>
</evidence>
<keyword evidence="4" id="KW-1185">Reference proteome</keyword>
<dbReference type="EMBL" id="CP034345">
    <property type="protein sequence ID" value="QGX96332.1"/>
    <property type="molecule type" value="Genomic_DNA"/>
</dbReference>
<dbReference type="SMART" id="SM00028">
    <property type="entry name" value="TPR"/>
    <property type="match status" value="7"/>
</dbReference>
<protein>
    <submittedName>
        <fullName evidence="3">Tetratricopeptide repeat protein</fullName>
    </submittedName>
</protein>
<dbReference type="PANTHER" id="PTHR10098:SF108">
    <property type="entry name" value="TETRATRICOPEPTIDE REPEAT PROTEIN 28"/>
    <property type="match status" value="1"/>
</dbReference>
<dbReference type="SUPFAM" id="SSF52540">
    <property type="entry name" value="P-loop containing nucleoside triphosphate hydrolases"/>
    <property type="match status" value="1"/>
</dbReference>
<accession>A0A6B9F9F4</accession>
<feature type="repeat" description="TPR" evidence="1">
    <location>
        <begin position="948"/>
        <end position="981"/>
    </location>
</feature>
<evidence type="ECO:0000256" key="1">
    <source>
        <dbReference type="PROSITE-ProRule" id="PRU00339"/>
    </source>
</evidence>
<dbReference type="InterPro" id="IPR011990">
    <property type="entry name" value="TPR-like_helical_dom_sf"/>
</dbReference>
<dbReference type="InterPro" id="IPR027417">
    <property type="entry name" value="P-loop_NTPase"/>
</dbReference>
<evidence type="ECO:0000259" key="2">
    <source>
        <dbReference type="Pfam" id="PF25199"/>
    </source>
</evidence>
<dbReference type="Proteomes" id="UP000428325">
    <property type="component" value="Chromosome"/>
</dbReference>
<organism evidence="3 4">
    <name type="scientific">Haloplanus rallus</name>
    <dbReference type="NCBI Taxonomy" id="1816183"/>
    <lineage>
        <taxon>Archaea</taxon>
        <taxon>Methanobacteriati</taxon>
        <taxon>Methanobacteriota</taxon>
        <taxon>Stenosarchaea group</taxon>
        <taxon>Halobacteria</taxon>
        <taxon>Halobacteriales</taxon>
        <taxon>Haloferacaceae</taxon>
        <taxon>Haloplanus</taxon>
    </lineage>
</organism>
<dbReference type="SUPFAM" id="SSF48452">
    <property type="entry name" value="TPR-like"/>
    <property type="match status" value="2"/>
</dbReference>
<dbReference type="AlphaFoldDB" id="A0A6B9F9F4"/>
<reference evidence="3 4" key="1">
    <citation type="submission" date="2018-12" db="EMBL/GenBank/DDBJ databases">
        <title>Complete genome sequence of Haloplanus rallus MBLA0036.</title>
        <authorList>
            <person name="Nam Y.-d."/>
            <person name="Kang J."/>
            <person name="Chung W.-H."/>
            <person name="Park Y.S."/>
        </authorList>
    </citation>
    <scope>NUCLEOTIDE SEQUENCE [LARGE SCALE GENOMIC DNA]</scope>
    <source>
        <strain evidence="3 4">MBLA0036</strain>
    </source>
</reference>
<keyword evidence="1" id="KW-0802">TPR repeat</keyword>
<dbReference type="InterPro" id="IPR057574">
    <property type="entry name" value="nSTAND_NTPase5_dom"/>
</dbReference>
<dbReference type="Pfam" id="PF13424">
    <property type="entry name" value="TPR_12"/>
    <property type="match status" value="4"/>
</dbReference>
<gene>
    <name evidence="3" type="ORF">EI982_16885</name>
</gene>
<sequence>MDPLTTSLCINLTATGIASGAGVTKSKVREIFRREKYSDDLEHVATVFAKELKDAIKAEDVRRETDVLTGVTNNWEAIVKEVTGLSVDDVSAQRDRERDQIGHLFADEEDAAAQIAEAIATVQGFNLENTPQLREELITAVGNAYTEAVAAFEKRIADTDLGDVFQQELQLDILEQLGELQQRLTRLVDDVSLLLTQAARNEGFRQLSPAYFDGAPVDPETAWRTSFTLAEVEAGIPASRVGRESETAEEELLATLRNGTDRIILGRAGAGKSTLCKQIAIEWYRNDCGPVLYRVSDPSAAPFESRDALRETIDRTDGHTLVVVEDAVRSSSNAILKLVAEYERDDSATFLLDARKSELEANESAQRLDSSTAQRHLTIARQDIDAYHLRAITETDIQRVVAAFEDATGKTVARSAANLYERVRSEVPEEFGDFLILTFHLPIGNVAADAADNRGGLESHVRARYATLENPGSDEALRDLSGFDPDLLADVGVMVNLLNASGIGIYPELVHTLGYEHGHSIEAHDEIAAIRATLEDWFLYPTGDSEQVRSTHPLWSTLYLRVLAQNHAERRARVSNQRRERSEPRTGKCLEALFALFDEADHREALDREFRSSSVLAAIDDDAQAKANEYVRLIFELFERWPVLAPLAGTTDTARYDLPDTCPETTYQWVVDTRGHAYLGRGECQKARTEFEERLDEARESDDRQGEANSLNGLGRVARHLGEYEEARQYHHQSLDICRNIGNRQGEAMSLGHLGSIAVKLGESEDSWDYFQQSLEIFRDIGDRQGEAKSLEGLGLVAKHLREYEKARQYHHQSLDIFRDLGDRQGEAGSLTNLGAVARHLEEYEKARQYHHQSLDIFRDLGDRQGEANSLDNLGAVARHLEEYEEARRYHHQSLDICRDTGDRQGEANSLDNLGAVARHLEEYEEARRYHHQSLDICRDTGDRQGEAWNLNNLGVVVEELGQYKDARAYFQRSLELFRELRDPAAERVKSRLEQLPEGE</sequence>
<dbReference type="Gene3D" id="1.25.40.10">
    <property type="entry name" value="Tetratricopeptide repeat domain"/>
    <property type="match status" value="2"/>
</dbReference>
<dbReference type="Gene3D" id="3.40.50.300">
    <property type="entry name" value="P-loop containing nucleotide triphosphate hydrolases"/>
    <property type="match status" value="1"/>
</dbReference>
<dbReference type="Pfam" id="PF25199">
    <property type="entry name" value="nSTAND_NTPase5"/>
    <property type="match status" value="1"/>
</dbReference>
<name>A0A6B9F9F4_9EURY</name>
<evidence type="ECO:0000313" key="4">
    <source>
        <dbReference type="Proteomes" id="UP000428325"/>
    </source>
</evidence>
<dbReference type="OrthoDB" id="11410at2157"/>
<dbReference type="GeneID" id="43371258"/>
<proteinExistence type="predicted"/>